<reference evidence="1 2" key="1">
    <citation type="journal article" date="2007" name="Nature">
        <title>Evolution of genes and genomes on the Drosophila phylogeny.</title>
        <authorList>
            <consortium name="Drosophila 12 Genomes Consortium"/>
            <person name="Clark A.G."/>
            <person name="Eisen M.B."/>
            <person name="Smith D.R."/>
            <person name="Bergman C.M."/>
            <person name="Oliver B."/>
            <person name="Markow T.A."/>
            <person name="Kaufman T.C."/>
            <person name="Kellis M."/>
            <person name="Gelbart W."/>
            <person name="Iyer V.N."/>
            <person name="Pollard D.A."/>
            <person name="Sackton T.B."/>
            <person name="Larracuente A.M."/>
            <person name="Singh N.D."/>
            <person name="Abad J.P."/>
            <person name="Abt D.N."/>
            <person name="Adryan B."/>
            <person name="Aguade M."/>
            <person name="Akashi H."/>
            <person name="Anderson W.W."/>
            <person name="Aquadro C.F."/>
            <person name="Ardell D.H."/>
            <person name="Arguello R."/>
            <person name="Artieri C.G."/>
            <person name="Barbash D.A."/>
            <person name="Barker D."/>
            <person name="Barsanti P."/>
            <person name="Batterham P."/>
            <person name="Batzoglou S."/>
            <person name="Begun D."/>
            <person name="Bhutkar A."/>
            <person name="Blanco E."/>
            <person name="Bosak S.A."/>
            <person name="Bradley R.K."/>
            <person name="Brand A.D."/>
            <person name="Brent M.R."/>
            <person name="Brooks A.N."/>
            <person name="Brown R.H."/>
            <person name="Butlin R.K."/>
            <person name="Caggese C."/>
            <person name="Calvi B.R."/>
            <person name="Bernardo de Carvalho A."/>
            <person name="Caspi A."/>
            <person name="Castrezana S."/>
            <person name="Celniker S.E."/>
            <person name="Chang J.L."/>
            <person name="Chapple C."/>
            <person name="Chatterji S."/>
            <person name="Chinwalla A."/>
            <person name="Civetta A."/>
            <person name="Clifton S.W."/>
            <person name="Comeron J.M."/>
            <person name="Costello J.C."/>
            <person name="Coyne J.A."/>
            <person name="Daub J."/>
            <person name="David R.G."/>
            <person name="Delcher A.L."/>
            <person name="Delehaunty K."/>
            <person name="Do C.B."/>
            <person name="Ebling H."/>
            <person name="Edwards K."/>
            <person name="Eickbush T."/>
            <person name="Evans J.D."/>
            <person name="Filipski A."/>
            <person name="Findeiss S."/>
            <person name="Freyhult E."/>
            <person name="Fulton L."/>
            <person name="Fulton R."/>
            <person name="Garcia A.C."/>
            <person name="Gardiner A."/>
            <person name="Garfield D.A."/>
            <person name="Garvin B.E."/>
            <person name="Gibson G."/>
            <person name="Gilbert D."/>
            <person name="Gnerre S."/>
            <person name="Godfrey J."/>
            <person name="Good R."/>
            <person name="Gotea V."/>
            <person name="Gravely B."/>
            <person name="Greenberg A.J."/>
            <person name="Griffiths-Jones S."/>
            <person name="Gross S."/>
            <person name="Guigo R."/>
            <person name="Gustafson E.A."/>
            <person name="Haerty W."/>
            <person name="Hahn M.W."/>
            <person name="Halligan D.L."/>
            <person name="Halpern A.L."/>
            <person name="Halter G.M."/>
            <person name="Han M.V."/>
            <person name="Heger A."/>
            <person name="Hillier L."/>
            <person name="Hinrichs A.S."/>
            <person name="Holmes I."/>
            <person name="Hoskins R.A."/>
            <person name="Hubisz M.J."/>
            <person name="Hultmark D."/>
            <person name="Huntley M.A."/>
            <person name="Jaffe D.B."/>
            <person name="Jagadeeshan S."/>
            <person name="Jeck W.R."/>
            <person name="Johnson J."/>
            <person name="Jones C.D."/>
            <person name="Jordan W.C."/>
            <person name="Karpen G.H."/>
            <person name="Kataoka E."/>
            <person name="Keightley P.D."/>
            <person name="Kheradpour P."/>
            <person name="Kirkness E.F."/>
            <person name="Koerich L.B."/>
            <person name="Kristiansen K."/>
            <person name="Kudrna D."/>
            <person name="Kulathinal R.J."/>
            <person name="Kumar S."/>
            <person name="Kwok R."/>
            <person name="Lander E."/>
            <person name="Langley C.H."/>
            <person name="Lapoint R."/>
            <person name="Lazzaro B.P."/>
            <person name="Lee S.J."/>
            <person name="Levesque L."/>
            <person name="Li R."/>
            <person name="Lin C.F."/>
            <person name="Lin M.F."/>
            <person name="Lindblad-Toh K."/>
            <person name="Llopart A."/>
            <person name="Long M."/>
            <person name="Low L."/>
            <person name="Lozovsky E."/>
            <person name="Lu J."/>
            <person name="Luo M."/>
            <person name="Machado C.A."/>
            <person name="Makalowski W."/>
            <person name="Marzo M."/>
            <person name="Matsuda M."/>
            <person name="Matzkin L."/>
            <person name="McAllister B."/>
            <person name="McBride C.S."/>
            <person name="McKernan B."/>
            <person name="McKernan K."/>
            <person name="Mendez-Lago M."/>
            <person name="Minx P."/>
            <person name="Mollenhauer M.U."/>
            <person name="Montooth K."/>
            <person name="Mount S.M."/>
            <person name="Mu X."/>
            <person name="Myers E."/>
            <person name="Negre B."/>
            <person name="Newfeld S."/>
            <person name="Nielsen R."/>
            <person name="Noor M.A."/>
            <person name="O'Grady P."/>
            <person name="Pachter L."/>
            <person name="Papaceit M."/>
            <person name="Parisi M.J."/>
            <person name="Parisi M."/>
            <person name="Parts L."/>
            <person name="Pedersen J.S."/>
            <person name="Pesole G."/>
            <person name="Phillippy A.M."/>
            <person name="Ponting C.P."/>
            <person name="Pop M."/>
            <person name="Porcelli D."/>
            <person name="Powell J.R."/>
            <person name="Prohaska S."/>
            <person name="Pruitt K."/>
            <person name="Puig M."/>
            <person name="Quesneville H."/>
            <person name="Ram K.R."/>
            <person name="Rand D."/>
            <person name="Rasmussen M.D."/>
            <person name="Reed L.K."/>
            <person name="Reenan R."/>
            <person name="Reily A."/>
            <person name="Remington K.A."/>
            <person name="Rieger T.T."/>
            <person name="Ritchie M.G."/>
            <person name="Robin C."/>
            <person name="Rogers Y.H."/>
            <person name="Rohde C."/>
            <person name="Rozas J."/>
            <person name="Rubenfield M.J."/>
            <person name="Ruiz A."/>
            <person name="Russo S."/>
            <person name="Salzberg S.L."/>
            <person name="Sanchez-Gracia A."/>
            <person name="Saranga D.J."/>
            <person name="Sato H."/>
            <person name="Schaeffer S.W."/>
            <person name="Schatz M.C."/>
            <person name="Schlenke T."/>
            <person name="Schwartz R."/>
            <person name="Segarra C."/>
            <person name="Singh R.S."/>
            <person name="Sirot L."/>
            <person name="Sirota M."/>
            <person name="Sisneros N.B."/>
            <person name="Smith C.D."/>
            <person name="Smith T.F."/>
            <person name="Spieth J."/>
            <person name="Stage D.E."/>
            <person name="Stark A."/>
            <person name="Stephan W."/>
            <person name="Strausberg R.L."/>
            <person name="Strempel S."/>
            <person name="Sturgill D."/>
            <person name="Sutton G."/>
            <person name="Sutton G.G."/>
            <person name="Tao W."/>
            <person name="Teichmann S."/>
            <person name="Tobari Y.N."/>
            <person name="Tomimura Y."/>
            <person name="Tsolas J.M."/>
            <person name="Valente V.L."/>
            <person name="Venter E."/>
            <person name="Venter J.C."/>
            <person name="Vicario S."/>
            <person name="Vieira F.G."/>
            <person name="Vilella A.J."/>
            <person name="Villasante A."/>
            <person name="Walenz B."/>
            <person name="Wang J."/>
            <person name="Wasserman M."/>
            <person name="Watts T."/>
            <person name="Wilson D."/>
            <person name="Wilson R.K."/>
            <person name="Wing R.A."/>
            <person name="Wolfner M.F."/>
            <person name="Wong A."/>
            <person name="Wong G.K."/>
            <person name="Wu C.I."/>
            <person name="Wu G."/>
            <person name="Yamamoto D."/>
            <person name="Yang H.P."/>
            <person name="Yang S.P."/>
            <person name="Yorke J.A."/>
            <person name="Yoshida K."/>
            <person name="Zdobnov E."/>
            <person name="Zhang P."/>
            <person name="Zhang Y."/>
            <person name="Zimin A.V."/>
            <person name="Baldwin J."/>
            <person name="Abdouelleil A."/>
            <person name="Abdulkadir J."/>
            <person name="Abebe A."/>
            <person name="Abera B."/>
            <person name="Abreu J."/>
            <person name="Acer S.C."/>
            <person name="Aftuck L."/>
            <person name="Alexander A."/>
            <person name="An P."/>
            <person name="Anderson E."/>
            <person name="Anderson S."/>
            <person name="Arachi H."/>
            <person name="Azer M."/>
            <person name="Bachantsang P."/>
            <person name="Barry A."/>
            <person name="Bayul T."/>
            <person name="Berlin A."/>
            <person name="Bessette D."/>
            <person name="Bloom T."/>
            <person name="Blye J."/>
            <person name="Boguslavskiy L."/>
            <person name="Bonnet C."/>
            <person name="Boukhgalter B."/>
            <person name="Bourzgui I."/>
            <person name="Brown A."/>
            <person name="Cahill P."/>
            <person name="Channer S."/>
            <person name="Cheshatsang Y."/>
            <person name="Chuda L."/>
            <person name="Citroen M."/>
            <person name="Collymore A."/>
            <person name="Cooke P."/>
            <person name="Costello M."/>
            <person name="D'Aco K."/>
            <person name="Daza R."/>
            <person name="De Haan G."/>
            <person name="DeGray S."/>
            <person name="DeMaso C."/>
            <person name="Dhargay N."/>
            <person name="Dooley K."/>
            <person name="Dooley E."/>
            <person name="Doricent M."/>
            <person name="Dorje P."/>
            <person name="Dorjee K."/>
            <person name="Dupes A."/>
            <person name="Elong R."/>
            <person name="Falk J."/>
            <person name="Farina A."/>
            <person name="Faro S."/>
            <person name="Ferguson D."/>
            <person name="Fisher S."/>
            <person name="Foley C.D."/>
            <person name="Franke A."/>
            <person name="Friedrich D."/>
            <person name="Gadbois L."/>
            <person name="Gearin G."/>
            <person name="Gearin C.R."/>
            <person name="Giannoukos G."/>
            <person name="Goode T."/>
            <person name="Graham J."/>
            <person name="Grandbois E."/>
            <person name="Grewal S."/>
            <person name="Gyaltsen K."/>
            <person name="Hafez N."/>
            <person name="Hagos B."/>
            <person name="Hall J."/>
            <person name="Henson C."/>
            <person name="Hollinger A."/>
            <person name="Honan T."/>
            <person name="Huard M.D."/>
            <person name="Hughes L."/>
            <person name="Hurhula B."/>
            <person name="Husby M.E."/>
            <person name="Kamat A."/>
            <person name="Kanga B."/>
            <person name="Kashin S."/>
            <person name="Khazanovich D."/>
            <person name="Kisner P."/>
            <person name="Lance K."/>
            <person name="Lara M."/>
            <person name="Lee W."/>
            <person name="Lennon N."/>
            <person name="Letendre F."/>
            <person name="LeVine R."/>
            <person name="Lipovsky A."/>
            <person name="Liu X."/>
            <person name="Liu J."/>
            <person name="Liu S."/>
            <person name="Lokyitsang T."/>
            <person name="Lokyitsang Y."/>
            <person name="Lubonja R."/>
            <person name="Lui A."/>
            <person name="MacDonald P."/>
            <person name="Magnisalis V."/>
            <person name="Maru K."/>
            <person name="Matthews C."/>
            <person name="McCusker W."/>
            <person name="McDonough S."/>
            <person name="Mehta T."/>
            <person name="Meldrim J."/>
            <person name="Meneus L."/>
            <person name="Mihai O."/>
            <person name="Mihalev A."/>
            <person name="Mihova T."/>
            <person name="Mittelman R."/>
            <person name="Mlenga V."/>
            <person name="Montmayeur A."/>
            <person name="Mulrain L."/>
            <person name="Navidi A."/>
            <person name="Naylor J."/>
            <person name="Negash T."/>
            <person name="Nguyen T."/>
            <person name="Nguyen N."/>
            <person name="Nicol R."/>
            <person name="Norbu C."/>
            <person name="Norbu N."/>
            <person name="Novod N."/>
            <person name="O'Neill B."/>
            <person name="Osman S."/>
            <person name="Markiewicz E."/>
            <person name="Oyono O.L."/>
            <person name="Patti C."/>
            <person name="Phunkhang P."/>
            <person name="Pierre F."/>
            <person name="Priest M."/>
            <person name="Raghuraman S."/>
            <person name="Rege F."/>
            <person name="Reyes R."/>
            <person name="Rise C."/>
            <person name="Rogov P."/>
            <person name="Ross K."/>
            <person name="Ryan E."/>
            <person name="Settipalli S."/>
            <person name="Shea T."/>
            <person name="Sherpa N."/>
            <person name="Shi L."/>
            <person name="Shih D."/>
            <person name="Sparrow T."/>
            <person name="Spaulding J."/>
            <person name="Stalker J."/>
            <person name="Stange-Thomann N."/>
            <person name="Stavropoulos S."/>
            <person name="Stone C."/>
            <person name="Strader C."/>
            <person name="Tesfaye S."/>
            <person name="Thomson T."/>
            <person name="Thoulutsang Y."/>
            <person name="Thoulutsang D."/>
            <person name="Topham K."/>
            <person name="Topping I."/>
            <person name="Tsamla T."/>
            <person name="Vassiliev H."/>
            <person name="Vo A."/>
            <person name="Wangchuk T."/>
            <person name="Wangdi T."/>
            <person name="Weiand M."/>
            <person name="Wilkinson J."/>
            <person name="Wilson A."/>
            <person name="Yadav S."/>
            <person name="Young G."/>
            <person name="Yu Q."/>
            <person name="Zembek L."/>
            <person name="Zhong D."/>
            <person name="Zimmer A."/>
            <person name="Zwirko Z."/>
            <person name="Jaffe D.B."/>
            <person name="Alvarez P."/>
            <person name="Brockman W."/>
            <person name="Butler J."/>
            <person name="Chin C."/>
            <person name="Gnerre S."/>
            <person name="Grabherr M."/>
            <person name="Kleber M."/>
            <person name="Mauceli E."/>
            <person name="MacCallum I."/>
        </authorList>
    </citation>
    <scope>NUCLEOTIDE SEQUENCE [LARGE SCALE GENOMIC DNA]</scope>
    <source>
        <strain evidence="2">Rob3c / Tucson 14021-0248.25</strain>
    </source>
</reference>
<accession>B4ILG8</accession>
<name>B4ILG8_DROSE</name>
<sequence>MSLSYGQNNEDGKSANTLFRFAAPVPGDGNRMEGNPTTTMRPCHAIAIPPARLFDPLVIMPVPGIQFVLAKKEEKAEEEEGDSLFPDP</sequence>
<dbReference type="EMBL" id="CH480871">
    <property type="protein sequence ID" value="EDW53831.1"/>
    <property type="molecule type" value="Genomic_DNA"/>
</dbReference>
<gene>
    <name evidence="1" type="primary">Dsec\GM23159</name>
    <name evidence="1" type="ORF">Dsec_GM23159</name>
</gene>
<organism evidence="2">
    <name type="scientific">Drosophila sechellia</name>
    <name type="common">Fruit fly</name>
    <dbReference type="NCBI Taxonomy" id="7238"/>
    <lineage>
        <taxon>Eukaryota</taxon>
        <taxon>Metazoa</taxon>
        <taxon>Ecdysozoa</taxon>
        <taxon>Arthropoda</taxon>
        <taxon>Hexapoda</taxon>
        <taxon>Insecta</taxon>
        <taxon>Pterygota</taxon>
        <taxon>Neoptera</taxon>
        <taxon>Endopterygota</taxon>
        <taxon>Diptera</taxon>
        <taxon>Brachycera</taxon>
        <taxon>Muscomorpha</taxon>
        <taxon>Ephydroidea</taxon>
        <taxon>Drosophilidae</taxon>
        <taxon>Drosophila</taxon>
        <taxon>Sophophora</taxon>
    </lineage>
</organism>
<dbReference type="Proteomes" id="UP000001292">
    <property type="component" value="Unassembled WGS sequence"/>
</dbReference>
<proteinExistence type="predicted"/>
<evidence type="ECO:0000313" key="1">
    <source>
        <dbReference type="EMBL" id="EDW53831.1"/>
    </source>
</evidence>
<keyword evidence="2" id="KW-1185">Reference proteome</keyword>
<dbReference type="AlphaFoldDB" id="B4ILG8"/>
<protein>
    <submittedName>
        <fullName evidence="1">GM23159</fullName>
    </submittedName>
</protein>
<dbReference type="OMA" id="MRPCHAI"/>
<dbReference type="HOGENOM" id="CLU_2471466_0_0_1"/>
<evidence type="ECO:0000313" key="2">
    <source>
        <dbReference type="Proteomes" id="UP000001292"/>
    </source>
</evidence>